<dbReference type="EMBL" id="MU006230">
    <property type="protein sequence ID" value="KAF2824415.1"/>
    <property type="molecule type" value="Genomic_DNA"/>
</dbReference>
<proteinExistence type="predicted"/>
<evidence type="ECO:0000313" key="2">
    <source>
        <dbReference type="EMBL" id="KAF2824415.1"/>
    </source>
</evidence>
<protein>
    <submittedName>
        <fullName evidence="2">Uncharacterized protein</fullName>
    </submittedName>
</protein>
<dbReference type="AlphaFoldDB" id="A0A6A6ZVR3"/>
<feature type="compositionally biased region" description="Polar residues" evidence="1">
    <location>
        <begin position="255"/>
        <end position="264"/>
    </location>
</feature>
<evidence type="ECO:0000256" key="1">
    <source>
        <dbReference type="SAM" id="MobiDB-lite"/>
    </source>
</evidence>
<reference evidence="2" key="1">
    <citation type="journal article" date="2020" name="Stud. Mycol.">
        <title>101 Dothideomycetes genomes: a test case for predicting lifestyles and emergence of pathogens.</title>
        <authorList>
            <person name="Haridas S."/>
            <person name="Albert R."/>
            <person name="Binder M."/>
            <person name="Bloem J."/>
            <person name="Labutti K."/>
            <person name="Salamov A."/>
            <person name="Andreopoulos B."/>
            <person name="Baker S."/>
            <person name="Barry K."/>
            <person name="Bills G."/>
            <person name="Bluhm B."/>
            <person name="Cannon C."/>
            <person name="Castanera R."/>
            <person name="Culley D."/>
            <person name="Daum C."/>
            <person name="Ezra D."/>
            <person name="Gonzalez J."/>
            <person name="Henrissat B."/>
            <person name="Kuo A."/>
            <person name="Liang C."/>
            <person name="Lipzen A."/>
            <person name="Lutzoni F."/>
            <person name="Magnuson J."/>
            <person name="Mondo S."/>
            <person name="Nolan M."/>
            <person name="Ohm R."/>
            <person name="Pangilinan J."/>
            <person name="Park H.-J."/>
            <person name="Ramirez L."/>
            <person name="Alfaro M."/>
            <person name="Sun H."/>
            <person name="Tritt A."/>
            <person name="Yoshinaga Y."/>
            <person name="Zwiers L.-H."/>
            <person name="Turgeon B."/>
            <person name="Goodwin S."/>
            <person name="Spatafora J."/>
            <person name="Crous P."/>
            <person name="Grigoriev I."/>
        </authorList>
    </citation>
    <scope>NUCLEOTIDE SEQUENCE</scope>
    <source>
        <strain evidence="2">CBS 113818</strain>
    </source>
</reference>
<feature type="region of interest" description="Disordered" evidence="1">
    <location>
        <begin position="234"/>
        <end position="267"/>
    </location>
</feature>
<name>A0A6A6ZVR3_9PLEO</name>
<dbReference type="Proteomes" id="UP000799424">
    <property type="component" value="Unassembled WGS sequence"/>
</dbReference>
<sequence length="302" mass="34349">MCESILSFGQRGGHFFQCPSRREAMRLPKKLASLLSSRQLQYVHHVALGFEDSFLITWRDNNGHNRIDSDGLPLELREFLYARDPQRGFERDFSRIQCSIGPYNASFFVHDGSAYRWLNLPPKLLLALQSRINDGNWTDRPRLVALGANDNFVLITDKHAPVWTLNNYDSLSNLLDSLALQNRGIADIHSITLHAHRFGSFITQSRNGTLSHENLPSHSIPALQEMVAPILKDSKEAERRPLARRESDLRDTLQRRSSNLQQRAQLRREWTDSKQQFTAQAKGIKLSLSINLSAGGLARLLG</sequence>
<feature type="compositionally biased region" description="Basic and acidic residues" evidence="1">
    <location>
        <begin position="234"/>
        <end position="254"/>
    </location>
</feature>
<accession>A0A6A6ZVR3</accession>
<gene>
    <name evidence="2" type="ORF">CC86DRAFT_55356</name>
</gene>
<evidence type="ECO:0000313" key="3">
    <source>
        <dbReference type="Proteomes" id="UP000799424"/>
    </source>
</evidence>
<dbReference type="OrthoDB" id="5149635at2759"/>
<keyword evidence="3" id="KW-1185">Reference proteome</keyword>
<organism evidence="2 3">
    <name type="scientific">Ophiobolus disseminans</name>
    <dbReference type="NCBI Taxonomy" id="1469910"/>
    <lineage>
        <taxon>Eukaryota</taxon>
        <taxon>Fungi</taxon>
        <taxon>Dikarya</taxon>
        <taxon>Ascomycota</taxon>
        <taxon>Pezizomycotina</taxon>
        <taxon>Dothideomycetes</taxon>
        <taxon>Pleosporomycetidae</taxon>
        <taxon>Pleosporales</taxon>
        <taxon>Pleosporineae</taxon>
        <taxon>Phaeosphaeriaceae</taxon>
        <taxon>Ophiobolus</taxon>
    </lineage>
</organism>